<dbReference type="EMBL" id="BGZK01000485">
    <property type="protein sequence ID" value="GBP46505.1"/>
    <property type="molecule type" value="Genomic_DNA"/>
</dbReference>
<dbReference type="AlphaFoldDB" id="A0A4C1W8N6"/>
<evidence type="ECO:0000256" key="1">
    <source>
        <dbReference type="SAM" id="Coils"/>
    </source>
</evidence>
<protein>
    <submittedName>
        <fullName evidence="2">Uncharacterized protein</fullName>
    </submittedName>
</protein>
<sequence>MVGSAFVEAEKRLKELEKEKQRLDAELRAAQQKISRTETNANALQLQLREMSPLLRNGERARRAISFVPTAKSSSDTLIDVRGANLRNFKLNREEQNI</sequence>
<proteinExistence type="predicted"/>
<gene>
    <name evidence="2" type="ORF">EVAR_45925_1</name>
</gene>
<keyword evidence="1" id="KW-0175">Coiled coil</keyword>
<comment type="caution">
    <text evidence="2">The sequence shown here is derived from an EMBL/GenBank/DDBJ whole genome shotgun (WGS) entry which is preliminary data.</text>
</comment>
<organism evidence="2 3">
    <name type="scientific">Eumeta variegata</name>
    <name type="common">Bagworm moth</name>
    <name type="synonym">Eumeta japonica</name>
    <dbReference type="NCBI Taxonomy" id="151549"/>
    <lineage>
        <taxon>Eukaryota</taxon>
        <taxon>Metazoa</taxon>
        <taxon>Ecdysozoa</taxon>
        <taxon>Arthropoda</taxon>
        <taxon>Hexapoda</taxon>
        <taxon>Insecta</taxon>
        <taxon>Pterygota</taxon>
        <taxon>Neoptera</taxon>
        <taxon>Endopterygota</taxon>
        <taxon>Lepidoptera</taxon>
        <taxon>Glossata</taxon>
        <taxon>Ditrysia</taxon>
        <taxon>Tineoidea</taxon>
        <taxon>Psychidae</taxon>
        <taxon>Oiketicinae</taxon>
        <taxon>Eumeta</taxon>
    </lineage>
</organism>
<accession>A0A4C1W8N6</accession>
<feature type="coiled-coil region" evidence="1">
    <location>
        <begin position="6"/>
        <end position="47"/>
    </location>
</feature>
<keyword evidence="3" id="KW-1185">Reference proteome</keyword>
<dbReference type="SUPFAM" id="SSF90257">
    <property type="entry name" value="Myosin rod fragments"/>
    <property type="match status" value="1"/>
</dbReference>
<dbReference type="OrthoDB" id="8434295at2759"/>
<evidence type="ECO:0000313" key="2">
    <source>
        <dbReference type="EMBL" id="GBP46505.1"/>
    </source>
</evidence>
<dbReference type="Proteomes" id="UP000299102">
    <property type="component" value="Unassembled WGS sequence"/>
</dbReference>
<name>A0A4C1W8N6_EUMVA</name>
<reference evidence="2 3" key="1">
    <citation type="journal article" date="2019" name="Commun. Biol.">
        <title>The bagworm genome reveals a unique fibroin gene that provides high tensile strength.</title>
        <authorList>
            <person name="Kono N."/>
            <person name="Nakamura H."/>
            <person name="Ohtoshi R."/>
            <person name="Tomita M."/>
            <person name="Numata K."/>
            <person name="Arakawa K."/>
        </authorList>
    </citation>
    <scope>NUCLEOTIDE SEQUENCE [LARGE SCALE GENOMIC DNA]</scope>
</reference>
<evidence type="ECO:0000313" key="3">
    <source>
        <dbReference type="Proteomes" id="UP000299102"/>
    </source>
</evidence>